<comment type="cofactor">
    <cofactor evidence="1">
        <name>thiamine diphosphate</name>
        <dbReference type="ChEBI" id="CHEBI:58937"/>
    </cofactor>
</comment>
<dbReference type="CDD" id="cd00568">
    <property type="entry name" value="TPP_enzymes"/>
    <property type="match status" value="1"/>
</dbReference>
<organism evidence="5">
    <name type="scientific">freshwater metagenome</name>
    <dbReference type="NCBI Taxonomy" id="449393"/>
    <lineage>
        <taxon>unclassified sequences</taxon>
        <taxon>metagenomes</taxon>
        <taxon>ecological metagenomes</taxon>
    </lineage>
</organism>
<comment type="similarity">
    <text evidence="2">Belongs to the TPP enzyme family.</text>
</comment>
<feature type="domain" description="Thiamine pyrophosphate enzyme TPP-binding" evidence="4">
    <location>
        <begin position="181"/>
        <end position="328"/>
    </location>
</feature>
<evidence type="ECO:0000256" key="1">
    <source>
        <dbReference type="ARBA" id="ARBA00001964"/>
    </source>
</evidence>
<dbReference type="PANTHER" id="PTHR18968">
    <property type="entry name" value="THIAMINE PYROPHOSPHATE ENZYMES"/>
    <property type="match status" value="1"/>
</dbReference>
<dbReference type="EMBL" id="CAFBOZ010000046">
    <property type="protein sequence ID" value="CAB4997778.1"/>
    <property type="molecule type" value="Genomic_DNA"/>
</dbReference>
<dbReference type="InterPro" id="IPR029035">
    <property type="entry name" value="DHS-like_NAD/FAD-binding_dom"/>
</dbReference>
<dbReference type="GO" id="GO:0030976">
    <property type="term" value="F:thiamine pyrophosphate binding"/>
    <property type="evidence" value="ECO:0007669"/>
    <property type="project" value="InterPro"/>
</dbReference>
<keyword evidence="3" id="KW-0786">Thiamine pyrophosphate</keyword>
<dbReference type="AlphaFoldDB" id="A0A6J7NYK1"/>
<accession>A0A6J7NYK1</accession>
<dbReference type="InterPro" id="IPR011766">
    <property type="entry name" value="TPP_enzyme_TPP-bd"/>
</dbReference>
<dbReference type="SUPFAM" id="SSF52518">
    <property type="entry name" value="Thiamin diphosphate-binding fold (THDP-binding)"/>
    <property type="match status" value="1"/>
</dbReference>
<evidence type="ECO:0000256" key="3">
    <source>
        <dbReference type="ARBA" id="ARBA00023052"/>
    </source>
</evidence>
<gene>
    <name evidence="5" type="ORF">UFOPK3992_00452</name>
</gene>
<dbReference type="InterPro" id="IPR045229">
    <property type="entry name" value="TPP_enz"/>
</dbReference>
<evidence type="ECO:0000259" key="4">
    <source>
        <dbReference type="Pfam" id="PF02775"/>
    </source>
</evidence>
<dbReference type="GO" id="GO:0000287">
    <property type="term" value="F:magnesium ion binding"/>
    <property type="evidence" value="ECO:0007669"/>
    <property type="project" value="InterPro"/>
</dbReference>
<dbReference type="PANTHER" id="PTHR18968:SF13">
    <property type="entry name" value="ACETOLACTATE SYNTHASE CATALYTIC SUBUNIT, MITOCHONDRIAL"/>
    <property type="match status" value="1"/>
</dbReference>
<dbReference type="GO" id="GO:0050660">
    <property type="term" value="F:flavin adenine dinucleotide binding"/>
    <property type="evidence" value="ECO:0007669"/>
    <property type="project" value="TreeGrafter"/>
</dbReference>
<dbReference type="PROSITE" id="PS00187">
    <property type="entry name" value="TPP_ENZYMES"/>
    <property type="match status" value="1"/>
</dbReference>
<dbReference type="GO" id="GO:0009097">
    <property type="term" value="P:isoleucine biosynthetic process"/>
    <property type="evidence" value="ECO:0007669"/>
    <property type="project" value="TreeGrafter"/>
</dbReference>
<dbReference type="Pfam" id="PF02775">
    <property type="entry name" value="TPP_enzyme_C"/>
    <property type="match status" value="1"/>
</dbReference>
<dbReference type="GO" id="GO:0009099">
    <property type="term" value="P:L-valine biosynthetic process"/>
    <property type="evidence" value="ECO:0007669"/>
    <property type="project" value="TreeGrafter"/>
</dbReference>
<evidence type="ECO:0000313" key="5">
    <source>
        <dbReference type="EMBL" id="CAB4997778.1"/>
    </source>
</evidence>
<proteinExistence type="inferred from homology"/>
<name>A0A6J7NYK1_9ZZZZ</name>
<dbReference type="Gene3D" id="3.40.50.970">
    <property type="match status" value="1"/>
</dbReference>
<dbReference type="InterPro" id="IPR029061">
    <property type="entry name" value="THDP-binding"/>
</dbReference>
<dbReference type="SUPFAM" id="SSF52467">
    <property type="entry name" value="DHS-like NAD/FAD-binding domain"/>
    <property type="match status" value="1"/>
</dbReference>
<protein>
    <submittedName>
        <fullName evidence="5">Unannotated protein</fullName>
    </submittedName>
</protein>
<dbReference type="GO" id="GO:0003984">
    <property type="term" value="F:acetolactate synthase activity"/>
    <property type="evidence" value="ECO:0007669"/>
    <property type="project" value="TreeGrafter"/>
</dbReference>
<dbReference type="Gene3D" id="3.40.50.1220">
    <property type="entry name" value="TPP-binding domain"/>
    <property type="match status" value="1"/>
</dbReference>
<dbReference type="InterPro" id="IPR000399">
    <property type="entry name" value="TPP-bd_CS"/>
</dbReference>
<evidence type="ECO:0000256" key="2">
    <source>
        <dbReference type="ARBA" id="ARBA00007812"/>
    </source>
</evidence>
<reference evidence="5" key="1">
    <citation type="submission" date="2020-05" db="EMBL/GenBank/DDBJ databases">
        <authorList>
            <person name="Chiriac C."/>
            <person name="Salcher M."/>
            <person name="Ghai R."/>
            <person name="Kavagutti S V."/>
        </authorList>
    </citation>
    <scope>NUCLEOTIDE SEQUENCE</scope>
</reference>
<sequence>MASPAEREAIAATLSVIGGTSHVPILCTYKARGMVADNDPWCAGVATGATIEAPVLSAADLIIGIGLDPVEFIPAAWPYAAPVVLVGSWAISRDDYAHAEHLGAEVAAEVVGSLVELTASIGSLLQTSQGSWSVGDGQRFRAEALSRLLSATVPSSNGLTPQQVVTIASAAAPRGAIATADAGAHMLVAMPLWEVDGPEQVLNSSGYATMGFALPAAIAAALARPGTPVVCFTGDGGLGIVLGELETLARLGLPVVVVVFNDATLSLIAVKQNAEGHGGEGAVTYGGSDFAVVARGCGLAAERVDTVADYDRAIRAALASGAPTLLDVVVDPSSYPAILNAVRG</sequence>
<dbReference type="GO" id="GO:0005948">
    <property type="term" value="C:acetolactate synthase complex"/>
    <property type="evidence" value="ECO:0007669"/>
    <property type="project" value="TreeGrafter"/>
</dbReference>